<proteinExistence type="predicted"/>
<feature type="compositionally biased region" description="Basic and acidic residues" evidence="1">
    <location>
        <begin position="618"/>
        <end position="629"/>
    </location>
</feature>
<evidence type="ECO:0000256" key="1">
    <source>
        <dbReference type="SAM" id="MobiDB-lite"/>
    </source>
</evidence>
<reference evidence="2" key="1">
    <citation type="submission" date="2020-11" db="EMBL/GenBank/DDBJ databases">
        <authorList>
            <consortium name="DOE Joint Genome Institute"/>
            <person name="Ahrendt S."/>
            <person name="Riley R."/>
            <person name="Andreopoulos W."/>
            <person name="Labutti K."/>
            <person name="Pangilinan J."/>
            <person name="Ruiz-Duenas F.J."/>
            <person name="Barrasa J.M."/>
            <person name="Sanchez-Garcia M."/>
            <person name="Camarero S."/>
            <person name="Miyauchi S."/>
            <person name="Serrano A."/>
            <person name="Linde D."/>
            <person name="Babiker R."/>
            <person name="Drula E."/>
            <person name="Ayuso-Fernandez I."/>
            <person name="Pacheco R."/>
            <person name="Padilla G."/>
            <person name="Ferreira P."/>
            <person name="Barriuso J."/>
            <person name="Kellner H."/>
            <person name="Castanera R."/>
            <person name="Alfaro M."/>
            <person name="Ramirez L."/>
            <person name="Pisabarro A.G."/>
            <person name="Kuo A."/>
            <person name="Tritt A."/>
            <person name="Lipzen A."/>
            <person name="He G."/>
            <person name="Yan M."/>
            <person name="Ng V."/>
            <person name="Cullen D."/>
            <person name="Martin F."/>
            <person name="Rosso M.-N."/>
            <person name="Henrissat B."/>
            <person name="Hibbett D."/>
            <person name="Martinez A.T."/>
            <person name="Grigoriev I.V."/>
        </authorList>
    </citation>
    <scope>NUCLEOTIDE SEQUENCE</scope>
    <source>
        <strain evidence="2">CBS 506.95</strain>
    </source>
</reference>
<sequence>MPLPPLSELNSLEFGVHFAAAAAAAAAAGIPMSGFANLGTGLNGLDLDMGGIESGVIEDESNDTTYFPSFDTGRITAVPNFSSQESIGYVRGENTTGGDGDYRERDSDHIRQPGNTKKRKVPANADLSPRGGSGGGGNSGRTGSPSSFLDDDGGDAHAGSAVGFVAAGTGLADALGVVQKDRDKDPDSISSTTVYPPTSFPGQLSLLVQKKGKLTAATLAGLQHKEMLKTRKRQLAAVMGALSHGDTLALDQALSASYPLIGGMGGTGSGSGVIGGGDFLGPYGEAVKVRKSKRMTVRLARTIRMLLETPERKNPHPDAVPFPASGFDFKCTSATADRLIATKEEVATLRKRFEAELARQAAKAAKLAVAAASGKALAKGSGRAKREKQEREREKAAAARIEKQKNLKAITNGELTPDSAISRTTSMSGNQLSDALGFLGSGGGKVKTSKKKKRSALANASNPHHLRNYVPSRLPHAGGQADNAHDPQAATNNIWPLPVRFLSAELPPRRSKGNHKKAPAANTPLVQLTRPDEEWICAFCEYDLFYGDDPAYRKATRSRKKILKRRQRAAERAAAAASGKSANRGSVATDHNHDVDEDGDGDGDDSYLGTNDFAANTTHRDTKWKEAPDKNFVGAVG</sequence>
<dbReference type="OrthoDB" id="2507488at2759"/>
<name>A0A9P6E6F2_9AGAR</name>
<dbReference type="Proteomes" id="UP000807306">
    <property type="component" value="Unassembled WGS sequence"/>
</dbReference>
<keyword evidence="3" id="KW-1185">Reference proteome</keyword>
<gene>
    <name evidence="2" type="ORF">CPB83DRAFT_862994</name>
</gene>
<feature type="region of interest" description="Disordered" evidence="1">
    <location>
        <begin position="441"/>
        <end position="491"/>
    </location>
</feature>
<dbReference type="AlphaFoldDB" id="A0A9P6E6F2"/>
<evidence type="ECO:0000313" key="2">
    <source>
        <dbReference type="EMBL" id="KAF9523379.1"/>
    </source>
</evidence>
<feature type="region of interest" description="Disordered" evidence="1">
    <location>
        <begin position="556"/>
        <end position="637"/>
    </location>
</feature>
<feature type="compositionally biased region" description="Gly residues" evidence="1">
    <location>
        <begin position="131"/>
        <end position="140"/>
    </location>
</feature>
<organism evidence="2 3">
    <name type="scientific">Crepidotus variabilis</name>
    <dbReference type="NCBI Taxonomy" id="179855"/>
    <lineage>
        <taxon>Eukaryota</taxon>
        <taxon>Fungi</taxon>
        <taxon>Dikarya</taxon>
        <taxon>Basidiomycota</taxon>
        <taxon>Agaricomycotina</taxon>
        <taxon>Agaricomycetes</taxon>
        <taxon>Agaricomycetidae</taxon>
        <taxon>Agaricales</taxon>
        <taxon>Agaricineae</taxon>
        <taxon>Crepidotaceae</taxon>
        <taxon>Crepidotus</taxon>
    </lineage>
</organism>
<evidence type="ECO:0000313" key="3">
    <source>
        <dbReference type="Proteomes" id="UP000807306"/>
    </source>
</evidence>
<comment type="caution">
    <text evidence="2">The sequence shown here is derived from an EMBL/GenBank/DDBJ whole genome shotgun (WGS) entry which is preliminary data.</text>
</comment>
<accession>A0A9P6E6F2</accession>
<feature type="region of interest" description="Disordered" evidence="1">
    <location>
        <begin position="86"/>
        <end position="154"/>
    </location>
</feature>
<feature type="compositionally biased region" description="Basic and acidic residues" evidence="1">
    <location>
        <begin position="100"/>
        <end position="111"/>
    </location>
</feature>
<dbReference type="EMBL" id="MU157919">
    <property type="protein sequence ID" value="KAF9523379.1"/>
    <property type="molecule type" value="Genomic_DNA"/>
</dbReference>
<feature type="compositionally biased region" description="Acidic residues" evidence="1">
    <location>
        <begin position="595"/>
        <end position="605"/>
    </location>
</feature>
<protein>
    <submittedName>
        <fullName evidence="2">Uncharacterized protein</fullName>
    </submittedName>
</protein>
<feature type="compositionally biased region" description="Basic residues" evidence="1">
    <location>
        <begin position="556"/>
        <end position="567"/>
    </location>
</feature>